<sequence length="111" mass="12645">MKKYNENAVYFISYAKLPKEIPAANMHRVVGVGLIINKATGIIEDTSCTLITEEARAFIKQTIVGYNVHENGIEPLIEKVKNRFHGLSQRAICVALKGTYEKYMIWKKENE</sequence>
<evidence type="ECO:0000259" key="1">
    <source>
        <dbReference type="Pfam" id="PF12986"/>
    </source>
</evidence>
<accession>A0ABX8RCE4</accession>
<dbReference type="Pfam" id="PF12986">
    <property type="entry name" value="DUF3870"/>
    <property type="match status" value="1"/>
</dbReference>
<proteinExistence type="predicted"/>
<dbReference type="EMBL" id="CP078093">
    <property type="protein sequence ID" value="QXM06719.1"/>
    <property type="molecule type" value="Genomic_DNA"/>
</dbReference>
<dbReference type="Proteomes" id="UP000886818">
    <property type="component" value="Chromosome"/>
</dbReference>
<evidence type="ECO:0000313" key="2">
    <source>
        <dbReference type="EMBL" id="QXM06719.1"/>
    </source>
</evidence>
<keyword evidence="3" id="KW-1185">Reference proteome</keyword>
<feature type="domain" description="DUF3870" evidence="1">
    <location>
        <begin position="12"/>
        <end position="103"/>
    </location>
</feature>
<evidence type="ECO:0000313" key="3">
    <source>
        <dbReference type="Proteomes" id="UP000886818"/>
    </source>
</evidence>
<dbReference type="RefSeq" id="WP_218283415.1">
    <property type="nucleotide sequence ID" value="NZ_CP078093.1"/>
</dbReference>
<reference evidence="2" key="1">
    <citation type="submission" date="2021-07" db="EMBL/GenBank/DDBJ databases">
        <title>Complete genome sequence of Crassaminicella sp. 143-21, isolated from a deep-sea hydrothermal vent.</title>
        <authorList>
            <person name="Li X."/>
        </authorList>
    </citation>
    <scope>NUCLEOTIDE SEQUENCE</scope>
    <source>
        <strain evidence="2">143-21</strain>
    </source>
</reference>
<dbReference type="InterPro" id="IPR024617">
    <property type="entry name" value="DUF3870"/>
</dbReference>
<protein>
    <submittedName>
        <fullName evidence="2">DUF3870 domain-containing protein</fullName>
    </submittedName>
</protein>
<gene>
    <name evidence="2" type="ORF">KVH43_03070</name>
</gene>
<organism evidence="2 3">
    <name type="scientific">Crassaminicella indica</name>
    <dbReference type="NCBI Taxonomy" id="2855394"/>
    <lineage>
        <taxon>Bacteria</taxon>
        <taxon>Bacillati</taxon>
        <taxon>Bacillota</taxon>
        <taxon>Clostridia</taxon>
        <taxon>Eubacteriales</taxon>
        <taxon>Clostridiaceae</taxon>
        <taxon>Crassaminicella</taxon>
    </lineage>
</organism>
<name>A0ABX8RCE4_9CLOT</name>